<dbReference type="Gene3D" id="1.20.1530.20">
    <property type="match status" value="1"/>
</dbReference>
<dbReference type="PANTHER" id="PTHR18640:SF5">
    <property type="entry name" value="SODIUM_BILE ACID COTRANSPORTER 7"/>
    <property type="match status" value="1"/>
</dbReference>
<dbReference type="AlphaFoldDB" id="D2NQN5"/>
<dbReference type="InterPro" id="IPR016833">
    <property type="entry name" value="Put_Na-Bile_cotransptr"/>
</dbReference>
<organism evidence="2 3">
    <name type="scientific">Rothia mucilaginosa (strain DY-18)</name>
    <name type="common">Stomatococcus mucilaginosus</name>
    <dbReference type="NCBI Taxonomy" id="680646"/>
    <lineage>
        <taxon>Bacteria</taxon>
        <taxon>Bacillati</taxon>
        <taxon>Actinomycetota</taxon>
        <taxon>Actinomycetes</taxon>
        <taxon>Micrococcales</taxon>
        <taxon>Micrococcaceae</taxon>
        <taxon>Rothia</taxon>
    </lineage>
</organism>
<gene>
    <name evidence="2" type="ordered locus">RMDY18_01290</name>
</gene>
<evidence type="ECO:0000256" key="1">
    <source>
        <dbReference type="SAM" id="Phobius"/>
    </source>
</evidence>
<feature type="transmembrane region" description="Helical" evidence="1">
    <location>
        <begin position="131"/>
        <end position="152"/>
    </location>
</feature>
<dbReference type="HOGENOM" id="CLU_039013_1_0_11"/>
<protein>
    <submittedName>
        <fullName evidence="2">Predicted Na+-dependent transporter</fullName>
    </submittedName>
</protein>
<reference evidence="2 3" key="2">
    <citation type="journal article" date="2010" name="J Osaka Dent Univ">
        <title>Isolation and identification of Rothia mucilaginosa from persistent apical periodontitis lesions.</title>
        <authorList>
            <person name="Yamane K."/>
            <person name="Yoshida M."/>
            <person name="Fujihira T."/>
            <person name="Baba T."/>
            <person name="Tsuji N."/>
            <person name="Hayashi H."/>
            <person name="Sugimori C."/>
            <person name="Yamanaka T."/>
            <person name="Mashimo C."/>
            <person name="Nambu T."/>
            <person name="Kawai H."/>
            <person name="Fukushima H."/>
        </authorList>
    </citation>
    <scope>NUCLEOTIDE SEQUENCE [LARGE SCALE GENOMIC DNA]</scope>
    <source>
        <strain evidence="2 3">DY-18</strain>
    </source>
</reference>
<dbReference type="InterPro" id="IPR038770">
    <property type="entry name" value="Na+/solute_symporter_sf"/>
</dbReference>
<dbReference type="PANTHER" id="PTHR18640">
    <property type="entry name" value="SOLUTE CARRIER FAMILY 10 MEMBER 7"/>
    <property type="match status" value="1"/>
</dbReference>
<dbReference type="PIRSF" id="PIRSF026166">
    <property type="entry name" value="UCP026166"/>
    <property type="match status" value="1"/>
</dbReference>
<proteinExistence type="predicted"/>
<reference evidence="2 3" key="3">
    <citation type="journal article" date="2010" name="Sequencing">
        <title>Complete Genome Sequence of Rothia mucilaginosa DY-18: A Clinical Isolate with Dense Meshwork-Like Structures from a Persistent Apical Periodontitis Lesion.</title>
        <authorList>
            <person name="Yamane K."/>
            <person name="Nambu T."/>
            <person name="Yamanaka T."/>
            <person name="Mashimo C."/>
            <person name="Sugimori C."/>
            <person name="Leung K.-P."/>
            <person name="Fukushima H."/>
        </authorList>
    </citation>
    <scope>NUCLEOTIDE SEQUENCE [LARGE SCALE GENOMIC DNA]</scope>
    <source>
        <strain evidence="2 3">DY-18</strain>
    </source>
</reference>
<dbReference type="Proteomes" id="UP000001883">
    <property type="component" value="Chromosome"/>
</dbReference>
<evidence type="ECO:0000313" key="2">
    <source>
        <dbReference type="EMBL" id="BAI63961.1"/>
    </source>
</evidence>
<dbReference type="RefSeq" id="WP_012902746.1">
    <property type="nucleotide sequence ID" value="NC_013715.1"/>
</dbReference>
<dbReference type="KEGG" id="rmu:RMDY18_01290"/>
<dbReference type="eggNOG" id="COG0385">
    <property type="taxonomic scope" value="Bacteria"/>
</dbReference>
<feature type="transmembrane region" description="Helical" evidence="1">
    <location>
        <begin position="36"/>
        <end position="55"/>
    </location>
</feature>
<feature type="transmembrane region" description="Helical" evidence="1">
    <location>
        <begin position="75"/>
        <end position="97"/>
    </location>
</feature>
<feature type="transmembrane region" description="Helical" evidence="1">
    <location>
        <begin position="103"/>
        <end position="124"/>
    </location>
</feature>
<name>D2NQN5_ROTMD</name>
<keyword evidence="1" id="KW-0472">Membrane</keyword>
<evidence type="ECO:0000313" key="3">
    <source>
        <dbReference type="Proteomes" id="UP000001883"/>
    </source>
</evidence>
<accession>D2NQN5</accession>
<keyword evidence="1" id="KW-0812">Transmembrane</keyword>
<dbReference type="Pfam" id="PF13593">
    <property type="entry name" value="SBF_like"/>
    <property type="match status" value="1"/>
</dbReference>
<keyword evidence="1" id="KW-1133">Transmembrane helix</keyword>
<feature type="transmembrane region" description="Helical" evidence="1">
    <location>
        <begin position="275"/>
        <end position="301"/>
    </location>
</feature>
<dbReference type="GO" id="GO:0005886">
    <property type="term" value="C:plasma membrane"/>
    <property type="evidence" value="ECO:0007669"/>
    <property type="project" value="TreeGrafter"/>
</dbReference>
<feature type="transmembrane region" description="Helical" evidence="1">
    <location>
        <begin position="230"/>
        <end position="254"/>
    </location>
</feature>
<sequence length="332" mass="36232">MDSMLSSLRSIKLDPLLTMLISAVILAIIVPARGDFADWFSTGTKFAVALLFYLYGARLSTAEAIRGLTHWRLHLMILSCTFVLFPLVGLALSPLRLVLGDGLYMGILFLTFVPSTVQASIAFTSIAGGNVAAAIVSASLSSIVGVVATPLLAMMLMNTGHIEFSGTVFLDIAIQLFLPFVLGQLTRRWVGEFAKKPTTKWLDKFSVMMIVYSAFSASVVQGVWTRVAWWQIVLLVVLMAIIVVFMLWLTDQLAKRLGFNRADRITIQFCGSKKSLAAGLPMAIIIFGAGSLGLMMLPIMIFHQVQLMICTWLAGRYARLDVVGAASAKEVQ</sequence>
<feature type="transmembrane region" description="Helical" evidence="1">
    <location>
        <begin position="12"/>
        <end position="30"/>
    </location>
</feature>
<feature type="transmembrane region" description="Helical" evidence="1">
    <location>
        <begin position="205"/>
        <end position="224"/>
    </location>
</feature>
<feature type="transmembrane region" description="Helical" evidence="1">
    <location>
        <begin position="164"/>
        <end position="185"/>
    </location>
</feature>
<dbReference type="EMBL" id="AP011540">
    <property type="protein sequence ID" value="BAI63961.1"/>
    <property type="molecule type" value="Genomic_DNA"/>
</dbReference>
<reference evidence="3" key="1">
    <citation type="submission" date="2009-07" db="EMBL/GenBank/DDBJ databases">
        <title>Complete genome sequence of Rothia mucilaginosa DJ.</title>
        <authorList>
            <person name="Yamane K."/>
            <person name="Nambu T."/>
            <person name="Mashimo C."/>
            <person name="Sugimori C."/>
            <person name="Yamanaka T."/>
            <person name="Leung K."/>
            <person name="Fukushima H."/>
        </authorList>
    </citation>
    <scope>NUCLEOTIDE SEQUENCE [LARGE SCALE GENOMIC DNA]</scope>
    <source>
        <strain evidence="3">DY-18</strain>
    </source>
</reference>
<keyword evidence="3" id="KW-1185">Reference proteome</keyword>